<gene>
    <name evidence="2" type="ORF">AUEXF2481DRAFT_32973</name>
</gene>
<sequence>MSGDNIVPGFRNPEGMAGPPQLNVGAAETVDLTEDSDDPGDAYPEYSWPVLHSYRQLMRPDLTHTRSPSSSAGSSASPSTSSGTASAPKPILNHAILDADLSESPPPPLSGSDVMRIANRAAINRLDLMLSDLLHDPFRMFRFEPLANHNQRADSCQPEQSDLWNTVTCASCGIRGHYASDHCNTCGSLAHRTWDYCEHCGQIGHVSLDHCEICDVLSCGDWRHCDQCGRLGHSSSDHCFTCVMTLVTGHSRIAPAVTNLAMPTRIVATREGKNSVGPAALLDTVRSNVYTTGTVRFVVETRNRRYCLHCTVEIVPGSNEHKIQDCPFMTHKVGCLNKTHYNLTCQAWIRRSYTNTSTQTNLAEYLSQTDPTVIEAGNGKGKQKASNTELVSVPPNIFTAVSSATQTAFIEEPVSLEWSMSEYRTWKAEQQSNVPDLGRSEDDISHDRVEMEPETVFSRARLDFLPEGDDEELSGKLITPQRSKKRSSLAMSSHSVSPKLSSFSWLSLSTAGPLGMSSVSSRASPIPSDVPDSGYSSNSTHLSISSSLWDSSDSSEPSDASGSPESFIVPNLSPSVSSSASSSAGQASDATSLMSSSSFSVPSSPGSSHSSTPIPEMTTTKTALQPLPSPPSTPSTINTTLDEESSPEDASSPTQSETDREILSNSRTWKPHLPRIEKLYDNPDSTTSPQASKKRKLLPQNVITSSERGIPLPNGTHIPWTTLCLFVVLNIPNHTGELVWKGG</sequence>
<name>A0A074Y1D6_AURSE</name>
<feature type="compositionally biased region" description="Basic and acidic residues" evidence="1">
    <location>
        <begin position="438"/>
        <end position="451"/>
    </location>
</feature>
<evidence type="ECO:0000313" key="3">
    <source>
        <dbReference type="Proteomes" id="UP000030641"/>
    </source>
</evidence>
<feature type="region of interest" description="Disordered" evidence="1">
    <location>
        <begin position="594"/>
        <end position="700"/>
    </location>
</feature>
<evidence type="ECO:0000313" key="2">
    <source>
        <dbReference type="EMBL" id="KEQ91598.1"/>
    </source>
</evidence>
<accession>A0A074Y1D6</accession>
<dbReference type="GeneID" id="25364755"/>
<dbReference type="AlphaFoldDB" id="A0A074Y1D6"/>
<proteinExistence type="predicted"/>
<feature type="region of interest" description="Disordered" evidence="1">
    <location>
        <begin position="470"/>
        <end position="491"/>
    </location>
</feature>
<dbReference type="HOGENOM" id="CLU_373823_0_0_1"/>
<feature type="compositionally biased region" description="Low complexity" evidence="1">
    <location>
        <begin position="536"/>
        <end position="566"/>
    </location>
</feature>
<feature type="region of interest" description="Disordered" evidence="1">
    <location>
        <begin position="432"/>
        <end position="452"/>
    </location>
</feature>
<dbReference type="RefSeq" id="XP_013340030.1">
    <property type="nucleotide sequence ID" value="XM_013484576.1"/>
</dbReference>
<feature type="compositionally biased region" description="Acidic residues" evidence="1">
    <location>
        <begin position="31"/>
        <end position="40"/>
    </location>
</feature>
<dbReference type="InParanoid" id="A0A074Y1D6"/>
<dbReference type="EMBL" id="KL584777">
    <property type="protein sequence ID" value="KEQ91598.1"/>
    <property type="molecule type" value="Genomic_DNA"/>
</dbReference>
<keyword evidence="3" id="KW-1185">Reference proteome</keyword>
<feature type="region of interest" description="Disordered" evidence="1">
    <location>
        <begin position="62"/>
        <end position="88"/>
    </location>
</feature>
<dbReference type="OrthoDB" id="3863584at2759"/>
<feature type="compositionally biased region" description="Low complexity" evidence="1">
    <location>
        <begin position="67"/>
        <end position="87"/>
    </location>
</feature>
<feature type="region of interest" description="Disordered" evidence="1">
    <location>
        <begin position="1"/>
        <end position="45"/>
    </location>
</feature>
<feature type="region of interest" description="Disordered" evidence="1">
    <location>
        <begin position="516"/>
        <end position="569"/>
    </location>
</feature>
<protein>
    <submittedName>
        <fullName evidence="2">Uncharacterized protein</fullName>
    </submittedName>
</protein>
<dbReference type="Proteomes" id="UP000030641">
    <property type="component" value="Unassembled WGS sequence"/>
</dbReference>
<organism evidence="2 3">
    <name type="scientific">Aureobasidium subglaciale (strain EXF-2481)</name>
    <name type="common">Aureobasidium pullulans var. subglaciale</name>
    <dbReference type="NCBI Taxonomy" id="1043005"/>
    <lineage>
        <taxon>Eukaryota</taxon>
        <taxon>Fungi</taxon>
        <taxon>Dikarya</taxon>
        <taxon>Ascomycota</taxon>
        <taxon>Pezizomycotina</taxon>
        <taxon>Dothideomycetes</taxon>
        <taxon>Dothideomycetidae</taxon>
        <taxon>Dothideales</taxon>
        <taxon>Saccotheciaceae</taxon>
        <taxon>Aureobasidium</taxon>
    </lineage>
</organism>
<feature type="compositionally biased region" description="Low complexity" evidence="1">
    <location>
        <begin position="594"/>
        <end position="615"/>
    </location>
</feature>
<evidence type="ECO:0000256" key="1">
    <source>
        <dbReference type="SAM" id="MobiDB-lite"/>
    </source>
</evidence>
<feature type="compositionally biased region" description="Low complexity" evidence="1">
    <location>
        <begin position="517"/>
        <end position="527"/>
    </location>
</feature>
<reference evidence="2 3" key="1">
    <citation type="journal article" date="2014" name="BMC Genomics">
        <title>Genome sequencing of four Aureobasidium pullulans varieties: biotechnological potential, stress tolerance, and description of new species.</title>
        <authorList>
            <person name="Gostin Ar C."/>
            <person name="Ohm R.A."/>
            <person name="Kogej T."/>
            <person name="Sonjak S."/>
            <person name="Turk M."/>
            <person name="Zajc J."/>
            <person name="Zalar P."/>
            <person name="Grube M."/>
            <person name="Sun H."/>
            <person name="Han J."/>
            <person name="Sharma A."/>
            <person name="Chiniquy J."/>
            <person name="Ngan C.Y."/>
            <person name="Lipzen A."/>
            <person name="Barry K."/>
            <person name="Grigoriev I.V."/>
            <person name="Gunde-Cimerman N."/>
        </authorList>
    </citation>
    <scope>NUCLEOTIDE SEQUENCE [LARGE SCALE GENOMIC DNA]</scope>
    <source>
        <strain evidence="2 3">EXF-2481</strain>
    </source>
</reference>